<accession>D3PMI5</accession>
<dbReference type="KEGG" id="mre:K649_09835"/>
<dbReference type="STRING" id="504728.K649_09835"/>
<dbReference type="PATRIC" id="fig|504728.9.peg.2027"/>
<gene>
    <name evidence="2" type="ordered locus">Mrub_2541</name>
    <name evidence="3" type="ORF">K649_09835</name>
</gene>
<dbReference type="OrthoDB" id="26840at2"/>
<dbReference type="InterPro" id="IPR037401">
    <property type="entry name" value="SnoaL-like"/>
</dbReference>
<evidence type="ECO:0000313" key="4">
    <source>
        <dbReference type="Proteomes" id="UP000006655"/>
    </source>
</evidence>
<evidence type="ECO:0000313" key="5">
    <source>
        <dbReference type="Proteomes" id="UP000013026"/>
    </source>
</evidence>
<reference evidence="2 4" key="1">
    <citation type="journal article" date="2010" name="Stand. Genomic Sci.">
        <title>Complete genome sequence of Meiothermus ruber type strain (21).</title>
        <authorList>
            <person name="Tindall B.J."/>
            <person name="Sikorski J."/>
            <person name="Lucas S."/>
            <person name="Goltsman E."/>
            <person name="Copeland A."/>
            <person name="Glavina Del Rio T."/>
            <person name="Nolan M."/>
            <person name="Tice H."/>
            <person name="Cheng J.F."/>
            <person name="Han C."/>
            <person name="Pitluck S."/>
            <person name="Liolios K."/>
            <person name="Ivanova N."/>
            <person name="Mavromatis K."/>
            <person name="Ovchinnikova G."/>
            <person name="Pati A."/>
            <person name="Fahnrich R."/>
            <person name="Goodwin L."/>
            <person name="Chen A."/>
            <person name="Palaniappan K."/>
            <person name="Land M."/>
            <person name="Hauser L."/>
            <person name="Chang Y.J."/>
            <person name="Jeffries C.D."/>
            <person name="Rohde M."/>
            <person name="Goker M."/>
            <person name="Woyke T."/>
            <person name="Bristow J."/>
            <person name="Eisen J.A."/>
            <person name="Markowitz V."/>
            <person name="Hugenholtz P."/>
            <person name="Kyrpides N.C."/>
            <person name="Klenk H.P."/>
            <person name="Lapidus A."/>
        </authorList>
    </citation>
    <scope>NUCLEOTIDE SEQUENCE [LARGE SCALE GENOMIC DNA]</scope>
    <source>
        <strain evidence="4">ATCC 35948 / DSM 1279 / VKM B-1258 / 21</strain>
        <strain evidence="2">DSM 1279</strain>
    </source>
</reference>
<dbReference type="SUPFAM" id="SSF54427">
    <property type="entry name" value="NTF2-like"/>
    <property type="match status" value="1"/>
</dbReference>
<evidence type="ECO:0000259" key="1">
    <source>
        <dbReference type="Pfam" id="PF12680"/>
    </source>
</evidence>
<dbReference type="EMBL" id="CP005385">
    <property type="protein sequence ID" value="AGK05259.1"/>
    <property type="molecule type" value="Genomic_DNA"/>
</dbReference>
<evidence type="ECO:0000313" key="2">
    <source>
        <dbReference type="EMBL" id="ADD29291.1"/>
    </source>
</evidence>
<dbReference type="Gene3D" id="3.10.450.50">
    <property type="match status" value="1"/>
</dbReference>
<dbReference type="InterPro" id="IPR032710">
    <property type="entry name" value="NTF2-like_dom_sf"/>
</dbReference>
<dbReference type="Proteomes" id="UP000013026">
    <property type="component" value="Chromosome"/>
</dbReference>
<dbReference type="AlphaFoldDB" id="D3PMI5"/>
<feature type="domain" description="SnoaL-like" evidence="1">
    <location>
        <begin position="8"/>
        <end position="116"/>
    </location>
</feature>
<protein>
    <recommendedName>
        <fullName evidence="1">SnoaL-like domain-containing protein</fullName>
    </recommendedName>
</protein>
<reference evidence="3" key="2">
    <citation type="submission" date="2013-04" db="EMBL/GenBank/DDBJ databases">
        <title>Non-Hybrid, Finished Microbial Genome Assemblies from Long-Read SMRT Sequencing Data.</title>
        <authorList>
            <person name="Klammer A."/>
            <person name="Drake J."/>
            <person name="Heiner C."/>
            <person name="Clum A."/>
            <person name="Copeland A."/>
            <person name="Huddleston J."/>
            <person name="Eichler E."/>
            <person name="Turner S.W."/>
        </authorList>
    </citation>
    <scope>NUCLEOTIDE SEQUENCE</scope>
    <source>
        <strain evidence="3">DSM 1279</strain>
    </source>
</reference>
<reference evidence="3 5" key="3">
    <citation type="submission" date="2013-04" db="EMBL/GenBank/DDBJ databases">
        <authorList>
            <person name="Chin J."/>
            <person name="Alexander D.H."/>
            <person name="Marks P."/>
            <person name="Korlach J."/>
            <person name="Clum A."/>
            <person name="Copeland A."/>
        </authorList>
    </citation>
    <scope>NUCLEOTIDE SEQUENCE [LARGE SCALE GENOMIC DNA]</scope>
    <source>
        <strain evidence="5">ATCC 35948 / DSM 1279 / VKM B-1258 / 21</strain>
        <strain evidence="3">DSM 1279</strain>
    </source>
</reference>
<keyword evidence="4" id="KW-1185">Reference proteome</keyword>
<dbReference type="RefSeq" id="WP_013014789.1">
    <property type="nucleotide sequence ID" value="NC_013946.1"/>
</dbReference>
<dbReference type="Pfam" id="PF12680">
    <property type="entry name" value="SnoaL_2"/>
    <property type="match status" value="1"/>
</dbReference>
<dbReference type="KEGG" id="mrb:Mrub_2541"/>
<proteinExistence type="predicted"/>
<name>D3PMI5_MEIRD</name>
<organism evidence="3 5">
    <name type="scientific">Meiothermus ruber (strain ATCC 35948 / DSM 1279 / VKM B-1258 / 21)</name>
    <name type="common">Thermus ruber</name>
    <dbReference type="NCBI Taxonomy" id="504728"/>
    <lineage>
        <taxon>Bacteria</taxon>
        <taxon>Thermotogati</taxon>
        <taxon>Deinococcota</taxon>
        <taxon>Deinococci</taxon>
        <taxon>Thermales</taxon>
        <taxon>Thermaceae</taxon>
        <taxon>Meiothermus</taxon>
    </lineage>
</organism>
<evidence type="ECO:0000313" key="3">
    <source>
        <dbReference type="EMBL" id="AGK05259.1"/>
    </source>
</evidence>
<sequence>MTRDRYDEYIRRFNAQDPTVFEEFLTPNVYVLNGTLELRGIESMQKHYARIWRTFRETLHIRRFVANSTGLAVQMWAQFMALQEDPVSPFGAVRAGERFDFHGLILYTLEQGRFREIWVAYNRFVRTDLEGQQTELGIPH</sequence>
<dbReference type="Proteomes" id="UP000006655">
    <property type="component" value="Chromosome"/>
</dbReference>
<dbReference type="EMBL" id="CP001743">
    <property type="protein sequence ID" value="ADD29291.1"/>
    <property type="molecule type" value="Genomic_DNA"/>
</dbReference>